<accession>A0AAE1AME4</accession>
<dbReference type="AlphaFoldDB" id="A0AAE1AME4"/>
<dbReference type="Proteomes" id="UP001283361">
    <property type="component" value="Unassembled WGS sequence"/>
</dbReference>
<name>A0AAE1AME4_9GAST</name>
<keyword evidence="3" id="KW-1185">Reference proteome</keyword>
<evidence type="ECO:0000313" key="2">
    <source>
        <dbReference type="EMBL" id="KAK3790368.1"/>
    </source>
</evidence>
<protein>
    <submittedName>
        <fullName evidence="2">Uncharacterized protein</fullName>
    </submittedName>
</protein>
<reference evidence="2" key="1">
    <citation type="journal article" date="2023" name="G3 (Bethesda)">
        <title>A reference genome for the long-term kleptoplast-retaining sea slug Elysia crispata morphotype clarki.</title>
        <authorList>
            <person name="Eastman K.E."/>
            <person name="Pendleton A.L."/>
            <person name="Shaikh M.A."/>
            <person name="Suttiyut T."/>
            <person name="Ogas R."/>
            <person name="Tomko P."/>
            <person name="Gavelis G."/>
            <person name="Widhalm J.R."/>
            <person name="Wisecaver J.H."/>
        </authorList>
    </citation>
    <scope>NUCLEOTIDE SEQUENCE</scope>
    <source>
        <strain evidence="2">ECLA1</strain>
    </source>
</reference>
<dbReference type="EMBL" id="JAWDGP010001543">
    <property type="protein sequence ID" value="KAK3790368.1"/>
    <property type="molecule type" value="Genomic_DNA"/>
</dbReference>
<feature type="region of interest" description="Disordered" evidence="1">
    <location>
        <begin position="63"/>
        <end position="83"/>
    </location>
</feature>
<gene>
    <name evidence="2" type="ORF">RRG08_038434</name>
</gene>
<evidence type="ECO:0000313" key="3">
    <source>
        <dbReference type="Proteomes" id="UP001283361"/>
    </source>
</evidence>
<comment type="caution">
    <text evidence="2">The sequence shown here is derived from an EMBL/GenBank/DDBJ whole genome shotgun (WGS) entry which is preliminary data.</text>
</comment>
<evidence type="ECO:0000256" key="1">
    <source>
        <dbReference type="SAM" id="MobiDB-lite"/>
    </source>
</evidence>
<sequence>MQIKVVMKLKFHLKANPSTKVDGRWEATGRIGLNDSVIFVSVIESCVIAEEFSQDMVNHELLISPGTQTNSTRSQKDVKMEGPERHLKEHKLRIMGVSQGFHLTRGLSGVCYLRVEHFLLDTDFWTLGTPGRGCQDLMEVESDMETSCWEQKSPSQDCSYNLERVQHQLKLMLRDCSCRSNHLNLLYSSVVQIPVSSWMSSLEKPISPLDTRDFATLTLAKRVVTHELTLIIYRKVRPFRRRKWPGFDP</sequence>
<organism evidence="2 3">
    <name type="scientific">Elysia crispata</name>
    <name type="common">lettuce slug</name>
    <dbReference type="NCBI Taxonomy" id="231223"/>
    <lineage>
        <taxon>Eukaryota</taxon>
        <taxon>Metazoa</taxon>
        <taxon>Spiralia</taxon>
        <taxon>Lophotrochozoa</taxon>
        <taxon>Mollusca</taxon>
        <taxon>Gastropoda</taxon>
        <taxon>Heterobranchia</taxon>
        <taxon>Euthyneura</taxon>
        <taxon>Panpulmonata</taxon>
        <taxon>Sacoglossa</taxon>
        <taxon>Placobranchoidea</taxon>
        <taxon>Plakobranchidae</taxon>
        <taxon>Elysia</taxon>
    </lineage>
</organism>
<proteinExistence type="predicted"/>
<feature type="compositionally biased region" description="Basic and acidic residues" evidence="1">
    <location>
        <begin position="74"/>
        <end position="83"/>
    </location>
</feature>